<dbReference type="Pfam" id="PF01425">
    <property type="entry name" value="Amidase"/>
    <property type="match status" value="1"/>
</dbReference>
<dbReference type="Proteomes" id="UP000431533">
    <property type="component" value="Unassembled WGS sequence"/>
</dbReference>
<comment type="caution">
    <text evidence="3">The sequence shown here is derived from an EMBL/GenBank/DDBJ whole genome shotgun (WGS) entry which is preliminary data.</text>
</comment>
<name>A0A8H8QTH7_9HELO</name>
<dbReference type="Gene3D" id="3.90.1300.10">
    <property type="entry name" value="Amidase signature (AS) domain"/>
    <property type="match status" value="1"/>
</dbReference>
<keyword evidence="4" id="KW-1185">Reference proteome</keyword>
<dbReference type="PANTHER" id="PTHR46310">
    <property type="entry name" value="AMIDASE 1"/>
    <property type="match status" value="1"/>
</dbReference>
<dbReference type="SUPFAM" id="SSF75304">
    <property type="entry name" value="Amidase signature (AS) enzymes"/>
    <property type="match status" value="1"/>
</dbReference>
<sequence length="596" mass="66665">MVSIRSHESQKPGGPAAGADYVDPSLFLELSENRYVAWPIASVFELKDLTEHSFATVISFPQGHPFDDDWLEKSITKALNLDDVLHEDFLETILLTGPGSEQLSNAQSSGRLLRSVQNKWGVAKIRGLGLQSDLLPGPYMVVGGELWQVLRLYDDTQGAFLVPVRKSTDGSRFSLLNDWKHGWDCCSLAVPSRLTCFNTENHPLRGYRVALKDVFDLEGVKMSMCNRAYLELYPPAVSTAPSLHTIIGNGASILGKTKLSSFLSREEPSESVDFQTSWNPRGDGYQGPGGSSSGSAAAVAAYDWVDIGIGTDTNGSVRRPAQCNGLFGLRPSRGVFSSEGLFTIFKHFDVPGLFSRDLAKLSDFADKWYGEKKPRMKQNDLPMAIVVPIDLFSSTDTLQKKLVLNLVEDLEKHLKVEARRISISGLWDDQPPQAAAGEHLHEYLKEVGANTFLYENYHSTAVFRDDYLKKFGRTPFSSAFVTWRWKIGKQYTAEQHDEGMRRMRVYEEWFLQTVMRPAWHQWWISPILGAPEIVIPVGQVPYESRISNQTEYLPVTASIMSQPETDIALVEFTEVFMKNMGRSSVVNSGKAMFPLV</sequence>
<evidence type="ECO:0000313" key="3">
    <source>
        <dbReference type="EMBL" id="TVY22368.1"/>
    </source>
</evidence>
<dbReference type="GeneID" id="41988914"/>
<proteinExistence type="predicted"/>
<reference evidence="3 4" key="1">
    <citation type="submission" date="2018-05" db="EMBL/GenBank/DDBJ databases">
        <title>Genome sequencing and assembly of the regulated plant pathogen Lachnellula willkommii and related sister species for the development of diagnostic species identification markers.</title>
        <authorList>
            <person name="Giroux E."/>
            <person name="Bilodeau G."/>
        </authorList>
    </citation>
    <scope>NUCLEOTIDE SEQUENCE [LARGE SCALE GENOMIC DNA]</scope>
    <source>
        <strain evidence="3 4">CBS 185.66</strain>
    </source>
</reference>
<protein>
    <submittedName>
        <fullName evidence="3">Amidase</fullName>
    </submittedName>
</protein>
<dbReference type="AlphaFoldDB" id="A0A8H8QTH7"/>
<dbReference type="InterPro" id="IPR023631">
    <property type="entry name" value="Amidase_dom"/>
</dbReference>
<feature type="domain" description="Amidase" evidence="2">
    <location>
        <begin position="198"/>
        <end position="403"/>
    </location>
</feature>
<dbReference type="OrthoDB" id="5423360at2759"/>
<dbReference type="InterPro" id="IPR036928">
    <property type="entry name" value="AS_sf"/>
</dbReference>
<gene>
    <name evidence="3" type="primary">AMI1</name>
    <name evidence="3" type="ORF">LHYA1_G008716</name>
</gene>
<accession>A0A8H8QTH7</accession>
<dbReference type="PANTHER" id="PTHR46310:SF7">
    <property type="entry name" value="AMIDASE 1"/>
    <property type="match status" value="1"/>
</dbReference>
<organism evidence="3 4">
    <name type="scientific">Lachnellula hyalina</name>
    <dbReference type="NCBI Taxonomy" id="1316788"/>
    <lineage>
        <taxon>Eukaryota</taxon>
        <taxon>Fungi</taxon>
        <taxon>Dikarya</taxon>
        <taxon>Ascomycota</taxon>
        <taxon>Pezizomycotina</taxon>
        <taxon>Leotiomycetes</taxon>
        <taxon>Helotiales</taxon>
        <taxon>Lachnaceae</taxon>
        <taxon>Lachnellula</taxon>
    </lineage>
</organism>
<dbReference type="EMBL" id="QGMH01000278">
    <property type="protein sequence ID" value="TVY22368.1"/>
    <property type="molecule type" value="Genomic_DNA"/>
</dbReference>
<evidence type="ECO:0000259" key="2">
    <source>
        <dbReference type="Pfam" id="PF01425"/>
    </source>
</evidence>
<feature type="region of interest" description="Disordered" evidence="1">
    <location>
        <begin position="273"/>
        <end position="292"/>
    </location>
</feature>
<evidence type="ECO:0000256" key="1">
    <source>
        <dbReference type="SAM" id="MobiDB-lite"/>
    </source>
</evidence>
<dbReference type="RefSeq" id="XP_031001156.1">
    <property type="nucleotide sequence ID" value="XM_031153635.1"/>
</dbReference>
<evidence type="ECO:0000313" key="4">
    <source>
        <dbReference type="Proteomes" id="UP000431533"/>
    </source>
</evidence>